<dbReference type="Proteomes" id="UP000034799">
    <property type="component" value="Unassembled WGS sequence"/>
</dbReference>
<dbReference type="STRING" id="1619100.UT34_C0002G0080"/>
<comment type="caution">
    <text evidence="1">The sequence shown here is derived from an EMBL/GenBank/DDBJ whole genome shotgun (WGS) entry which is preliminary data.</text>
</comment>
<sequence>MNNPFEEMSATIREFSEKYKAFGLYGYETGIVLAKYHLKIIETVVSDTPTAMQLNETIRQWGTGEMSEQQAISEVERITKEKNGKDLGRLFAIGITEEEKRAFADELANSEFYEGRAFPVDLRFLQNVSRHHIPKV</sequence>
<evidence type="ECO:0000313" key="2">
    <source>
        <dbReference type="Proteomes" id="UP000034799"/>
    </source>
</evidence>
<organism evidence="1 2">
    <name type="scientific">candidate division WS6 bacterium GW2011_GWF2_39_15</name>
    <dbReference type="NCBI Taxonomy" id="1619100"/>
    <lineage>
        <taxon>Bacteria</taxon>
        <taxon>Candidatus Dojkabacteria</taxon>
    </lineage>
</organism>
<protein>
    <submittedName>
        <fullName evidence="1">Uncharacterized protein</fullName>
    </submittedName>
</protein>
<proteinExistence type="predicted"/>
<reference evidence="1 2" key="1">
    <citation type="journal article" date="2015" name="Nature">
        <title>rRNA introns, odd ribosomes, and small enigmatic genomes across a large radiation of phyla.</title>
        <authorList>
            <person name="Brown C.T."/>
            <person name="Hug L.A."/>
            <person name="Thomas B.C."/>
            <person name="Sharon I."/>
            <person name="Castelle C.J."/>
            <person name="Singh A."/>
            <person name="Wilkins M.J."/>
            <person name="Williams K.H."/>
            <person name="Banfield J.F."/>
        </authorList>
    </citation>
    <scope>NUCLEOTIDE SEQUENCE [LARGE SCALE GENOMIC DNA]</scope>
</reference>
<accession>A0A0G0MR06</accession>
<evidence type="ECO:0000313" key="1">
    <source>
        <dbReference type="EMBL" id="KKR05573.1"/>
    </source>
</evidence>
<gene>
    <name evidence="1" type="ORF">UT34_C0002G0080</name>
</gene>
<name>A0A0G0MR06_9BACT</name>
<dbReference type="AlphaFoldDB" id="A0A0G0MR06"/>
<dbReference type="EMBL" id="LBWK01000002">
    <property type="protein sequence ID" value="KKR05573.1"/>
    <property type="molecule type" value="Genomic_DNA"/>
</dbReference>